<dbReference type="GO" id="GO:0055129">
    <property type="term" value="P:L-proline biosynthetic process"/>
    <property type="evidence" value="ECO:0007669"/>
    <property type="project" value="UniProtKB-UniRule"/>
</dbReference>
<dbReference type="NCBIfam" id="TIGR00407">
    <property type="entry name" value="proA"/>
    <property type="match status" value="1"/>
</dbReference>
<dbReference type="GO" id="GO:0050661">
    <property type="term" value="F:NADP binding"/>
    <property type="evidence" value="ECO:0007669"/>
    <property type="project" value="InterPro"/>
</dbReference>
<feature type="domain" description="Aldehyde dehydrogenase" evidence="8">
    <location>
        <begin position="14"/>
        <end position="293"/>
    </location>
</feature>
<sequence>MTLEDKDMTSQVLADVNAMGKAARGAAAVLSVADTGQKNLALLAMADAIDAAASILLAANAKDLAAARVKGIDAALLDRLELTPARISGMSEGLRSVAAQADPIGALSATDRRPSGLEIARMRVPLGVIGVIYESRPNVTADAAGLCIKSGNVVILRGGSEAFNSNQAVAECVRQGLQKAGLPEAAVQLVATTDRAAVGALLAMDEYLDVIIPRGGKGLVKRISEEARVPVIKHLDGICHVFIDAGADLARAVEVALNAKTYRYGICGSMETLLLHGDEAERVLPMLVDAFAAKEVELRGCERTLALVPGMVAATEADWDTEYLGPILSIRVVDDMDAAMQHIARHGSAHTDAIVTNDIGRARRFVRQVDSASVMVNAATCFADGAEYGLGAEIGISTNRMHVRGPVGVLGLTTEKYVVNGDYTTRG</sequence>
<comment type="pathway">
    <text evidence="1 7">Amino-acid biosynthesis; L-proline biosynthesis; L-glutamate 5-semialdehyde from L-glutamate: step 2/2.</text>
</comment>
<dbReference type="AlphaFoldDB" id="A0A2Z2P3Z1"/>
<keyword evidence="3 7" id="KW-0641">Proline biosynthesis</keyword>
<dbReference type="NCBIfam" id="NF001221">
    <property type="entry name" value="PRK00197.1"/>
    <property type="match status" value="1"/>
</dbReference>
<dbReference type="KEGG" id="gai:IMCC3135_30405"/>
<evidence type="ECO:0000256" key="6">
    <source>
        <dbReference type="ARBA" id="ARBA00049024"/>
    </source>
</evidence>
<dbReference type="InterPro" id="IPR015590">
    <property type="entry name" value="Aldehyde_DH_dom"/>
</dbReference>
<dbReference type="EC" id="1.2.1.41" evidence="7"/>
<dbReference type="UniPathway" id="UPA00098">
    <property type="reaction ID" value="UER00360"/>
</dbReference>
<organism evidence="9 10">
    <name type="scientific">Granulosicoccus antarcticus IMCC3135</name>
    <dbReference type="NCBI Taxonomy" id="1192854"/>
    <lineage>
        <taxon>Bacteria</taxon>
        <taxon>Pseudomonadati</taxon>
        <taxon>Pseudomonadota</taxon>
        <taxon>Gammaproteobacteria</taxon>
        <taxon>Chromatiales</taxon>
        <taxon>Granulosicoccaceae</taxon>
        <taxon>Granulosicoccus</taxon>
    </lineage>
</organism>
<dbReference type="Proteomes" id="UP000250079">
    <property type="component" value="Chromosome"/>
</dbReference>
<dbReference type="GO" id="GO:0005737">
    <property type="term" value="C:cytoplasm"/>
    <property type="evidence" value="ECO:0007669"/>
    <property type="project" value="UniProtKB-SubCell"/>
</dbReference>
<comment type="subcellular location">
    <subcellularLocation>
        <location evidence="7">Cytoplasm</location>
    </subcellularLocation>
</comment>
<evidence type="ECO:0000313" key="9">
    <source>
        <dbReference type="EMBL" id="ASJ76130.1"/>
    </source>
</evidence>
<comment type="similarity">
    <text evidence="7">Belongs to the gamma-glutamyl phosphate reductase family.</text>
</comment>
<gene>
    <name evidence="9" type="primary">proA_2</name>
    <name evidence="7" type="synonym">proA</name>
    <name evidence="9" type="ORF">IMCC3135_30405</name>
</gene>
<dbReference type="InterPro" id="IPR012134">
    <property type="entry name" value="Glu-5-SA_DH"/>
</dbReference>
<protein>
    <recommendedName>
        <fullName evidence="7">Gamma-glutamyl phosphate reductase</fullName>
        <shortName evidence="7">GPR</shortName>
        <ecNumber evidence="7">1.2.1.41</ecNumber>
    </recommendedName>
    <alternativeName>
        <fullName evidence="7">Glutamate-5-semialdehyde dehydrogenase</fullName>
    </alternativeName>
    <alternativeName>
        <fullName evidence="7">Glutamyl-gamma-semialdehyde dehydrogenase</fullName>
        <shortName evidence="7">GSA dehydrogenase</shortName>
    </alternativeName>
</protein>
<dbReference type="InterPro" id="IPR016163">
    <property type="entry name" value="Ald_DH_C"/>
</dbReference>
<dbReference type="InterPro" id="IPR020593">
    <property type="entry name" value="G-glutamylP_reductase_CS"/>
</dbReference>
<keyword evidence="10" id="KW-1185">Reference proteome</keyword>
<dbReference type="CDD" id="cd07079">
    <property type="entry name" value="ALDH_F18-19_ProA-GPR"/>
    <property type="match status" value="1"/>
</dbReference>
<accession>A0A2Z2P3Z1</accession>
<dbReference type="PROSITE" id="PS01223">
    <property type="entry name" value="PROA"/>
    <property type="match status" value="1"/>
</dbReference>
<evidence type="ECO:0000256" key="7">
    <source>
        <dbReference type="HAMAP-Rule" id="MF_00412"/>
    </source>
</evidence>
<dbReference type="GO" id="GO:0004350">
    <property type="term" value="F:glutamate-5-semialdehyde dehydrogenase activity"/>
    <property type="evidence" value="ECO:0007669"/>
    <property type="project" value="UniProtKB-UniRule"/>
</dbReference>
<feature type="domain" description="Aldehyde dehydrogenase" evidence="8">
    <location>
        <begin position="319"/>
        <end position="383"/>
    </location>
</feature>
<keyword evidence="4 7" id="KW-0521">NADP</keyword>
<evidence type="ECO:0000259" key="8">
    <source>
        <dbReference type="Pfam" id="PF00171"/>
    </source>
</evidence>
<dbReference type="PANTHER" id="PTHR11063">
    <property type="entry name" value="GLUTAMATE SEMIALDEHYDE DEHYDROGENASE"/>
    <property type="match status" value="1"/>
</dbReference>
<dbReference type="SUPFAM" id="SSF53720">
    <property type="entry name" value="ALDH-like"/>
    <property type="match status" value="1"/>
</dbReference>
<evidence type="ECO:0000256" key="5">
    <source>
        <dbReference type="ARBA" id="ARBA00023002"/>
    </source>
</evidence>
<dbReference type="InterPro" id="IPR000965">
    <property type="entry name" value="GPR_dom"/>
</dbReference>
<keyword evidence="2 7" id="KW-0028">Amino-acid biosynthesis</keyword>
<evidence type="ECO:0000256" key="4">
    <source>
        <dbReference type="ARBA" id="ARBA00022857"/>
    </source>
</evidence>
<keyword evidence="5 7" id="KW-0560">Oxidoreductase</keyword>
<reference evidence="9 10" key="1">
    <citation type="submission" date="2016-12" db="EMBL/GenBank/DDBJ databases">
        <authorList>
            <person name="Song W.-J."/>
            <person name="Kurnit D.M."/>
        </authorList>
    </citation>
    <scope>NUCLEOTIDE SEQUENCE [LARGE SCALE GENOMIC DNA]</scope>
    <source>
        <strain evidence="9 10">IMCC3135</strain>
    </source>
</reference>
<evidence type="ECO:0000256" key="3">
    <source>
        <dbReference type="ARBA" id="ARBA00022650"/>
    </source>
</evidence>
<evidence type="ECO:0000256" key="2">
    <source>
        <dbReference type="ARBA" id="ARBA00022605"/>
    </source>
</evidence>
<proteinExistence type="inferred from homology"/>
<comment type="function">
    <text evidence="7">Catalyzes the NADPH-dependent reduction of L-glutamate 5-phosphate into L-glutamate 5-semialdehyde and phosphate. The product spontaneously undergoes cyclization to form 1-pyrroline-5-carboxylate.</text>
</comment>
<evidence type="ECO:0000313" key="10">
    <source>
        <dbReference type="Proteomes" id="UP000250079"/>
    </source>
</evidence>
<dbReference type="PIRSF" id="PIRSF000151">
    <property type="entry name" value="GPR"/>
    <property type="match status" value="1"/>
</dbReference>
<dbReference type="HAMAP" id="MF_00412">
    <property type="entry name" value="ProA"/>
    <property type="match status" value="1"/>
</dbReference>
<keyword evidence="7" id="KW-0963">Cytoplasm</keyword>
<dbReference type="EMBL" id="CP018632">
    <property type="protein sequence ID" value="ASJ76130.1"/>
    <property type="molecule type" value="Genomic_DNA"/>
</dbReference>
<dbReference type="InterPro" id="IPR016162">
    <property type="entry name" value="Ald_DH_N"/>
</dbReference>
<dbReference type="FunFam" id="3.40.309.10:FF:000006">
    <property type="entry name" value="Gamma-glutamyl phosphate reductase"/>
    <property type="match status" value="1"/>
</dbReference>
<name>A0A2Z2P3Z1_9GAMM</name>
<dbReference type="Gene3D" id="3.40.309.10">
    <property type="entry name" value="Aldehyde Dehydrogenase, Chain A, domain 2"/>
    <property type="match status" value="1"/>
</dbReference>
<dbReference type="Gene3D" id="3.40.605.10">
    <property type="entry name" value="Aldehyde Dehydrogenase, Chain A, domain 1"/>
    <property type="match status" value="1"/>
</dbReference>
<dbReference type="PANTHER" id="PTHR11063:SF8">
    <property type="entry name" value="DELTA-1-PYRROLINE-5-CARBOXYLATE SYNTHASE"/>
    <property type="match status" value="1"/>
</dbReference>
<dbReference type="Pfam" id="PF00171">
    <property type="entry name" value="Aldedh"/>
    <property type="match status" value="2"/>
</dbReference>
<comment type="catalytic activity">
    <reaction evidence="6 7">
        <text>L-glutamate 5-semialdehyde + phosphate + NADP(+) = L-glutamyl 5-phosphate + NADPH + H(+)</text>
        <dbReference type="Rhea" id="RHEA:19541"/>
        <dbReference type="ChEBI" id="CHEBI:15378"/>
        <dbReference type="ChEBI" id="CHEBI:43474"/>
        <dbReference type="ChEBI" id="CHEBI:57783"/>
        <dbReference type="ChEBI" id="CHEBI:58066"/>
        <dbReference type="ChEBI" id="CHEBI:58274"/>
        <dbReference type="ChEBI" id="CHEBI:58349"/>
        <dbReference type="EC" id="1.2.1.41"/>
    </reaction>
</comment>
<dbReference type="InterPro" id="IPR016161">
    <property type="entry name" value="Ald_DH/histidinol_DH"/>
</dbReference>
<evidence type="ECO:0000256" key="1">
    <source>
        <dbReference type="ARBA" id="ARBA00004985"/>
    </source>
</evidence>